<dbReference type="PROSITE" id="PS51257">
    <property type="entry name" value="PROKAR_LIPOPROTEIN"/>
    <property type="match status" value="1"/>
</dbReference>
<gene>
    <name evidence="2" type="ORF">GA0061071_104244</name>
</gene>
<dbReference type="EMBL" id="FMAY01000004">
    <property type="protein sequence ID" value="SCC03381.1"/>
    <property type="molecule type" value="Genomic_DNA"/>
</dbReference>
<evidence type="ECO:0000313" key="3">
    <source>
        <dbReference type="Proteomes" id="UP000198975"/>
    </source>
</evidence>
<dbReference type="AlphaFoldDB" id="A0A1C4B8Z8"/>
<feature type="signal peptide" evidence="1">
    <location>
        <begin position="1"/>
        <end position="22"/>
    </location>
</feature>
<protein>
    <recommendedName>
        <fullName evidence="4">Lipoprotein</fullName>
    </recommendedName>
</protein>
<dbReference type="RefSeq" id="WP_088237102.1">
    <property type="nucleotide sequence ID" value="NZ_FMAY01000004.1"/>
</dbReference>
<evidence type="ECO:0000313" key="2">
    <source>
        <dbReference type="EMBL" id="SCC03381.1"/>
    </source>
</evidence>
<sequence length="143" mass="16503">MKRMLFSLCLLLMLSGCLPRYAMIRPGYDIDVRNREGESLPNATLWVRTGRSPPGYFPPPESFQADAQGHIHVEKKSQWEKSIFFLHGTHFYRWHWCIEAPGYMPRSGDGEEIRSPLILTPTAQTERCRYAEDYADAISSGHR</sequence>
<evidence type="ECO:0000256" key="1">
    <source>
        <dbReference type="SAM" id="SignalP"/>
    </source>
</evidence>
<keyword evidence="3" id="KW-1185">Reference proteome</keyword>
<proteinExistence type="predicted"/>
<dbReference type="Proteomes" id="UP000198975">
    <property type="component" value="Unassembled WGS sequence"/>
</dbReference>
<keyword evidence="1" id="KW-0732">Signal</keyword>
<dbReference type="OrthoDB" id="8655020at2"/>
<name>A0A1C4B8Z8_9ENTR</name>
<feature type="chain" id="PRO_5008689181" description="Lipoprotein" evidence="1">
    <location>
        <begin position="23"/>
        <end position="143"/>
    </location>
</feature>
<accession>A0A1C4B8Z8</accession>
<reference evidence="3" key="1">
    <citation type="submission" date="2016-08" db="EMBL/GenBank/DDBJ databases">
        <authorList>
            <person name="Varghese N."/>
            <person name="Submissions Spin"/>
        </authorList>
    </citation>
    <scope>NUCLEOTIDE SEQUENCE [LARGE SCALE GENOMIC DNA]</scope>
    <source>
        <strain evidence="3">REICA_082</strain>
    </source>
</reference>
<evidence type="ECO:0008006" key="4">
    <source>
        <dbReference type="Google" id="ProtNLM"/>
    </source>
</evidence>
<organism evidence="2 3">
    <name type="scientific">Kosakonia oryzendophytica</name>
    <dbReference type="NCBI Taxonomy" id="1005665"/>
    <lineage>
        <taxon>Bacteria</taxon>
        <taxon>Pseudomonadati</taxon>
        <taxon>Pseudomonadota</taxon>
        <taxon>Gammaproteobacteria</taxon>
        <taxon>Enterobacterales</taxon>
        <taxon>Enterobacteriaceae</taxon>
        <taxon>Kosakonia</taxon>
    </lineage>
</organism>